<gene>
    <name evidence="2" type="ORF">VFPFJ_07083</name>
</gene>
<organism evidence="2 3">
    <name type="scientific">Purpureocillium lilacinum</name>
    <name type="common">Paecilomyces lilacinus</name>
    <dbReference type="NCBI Taxonomy" id="33203"/>
    <lineage>
        <taxon>Eukaryota</taxon>
        <taxon>Fungi</taxon>
        <taxon>Dikarya</taxon>
        <taxon>Ascomycota</taxon>
        <taxon>Pezizomycotina</taxon>
        <taxon>Sordariomycetes</taxon>
        <taxon>Hypocreomycetidae</taxon>
        <taxon>Hypocreales</taxon>
        <taxon>Ophiocordycipitaceae</taxon>
        <taxon>Purpureocillium</taxon>
    </lineage>
</organism>
<feature type="compositionally biased region" description="Basic and acidic residues" evidence="1">
    <location>
        <begin position="100"/>
        <end position="112"/>
    </location>
</feature>
<comment type="caution">
    <text evidence="2">The sequence shown here is derived from an EMBL/GenBank/DDBJ whole genome shotgun (WGS) entry which is preliminary data.</text>
</comment>
<protein>
    <submittedName>
        <fullName evidence="2">Uncharacterized protein</fullName>
    </submittedName>
</protein>
<proteinExistence type="predicted"/>
<dbReference type="EMBL" id="LSBI01000006">
    <property type="protein sequence ID" value="OAQ88618.1"/>
    <property type="molecule type" value="Genomic_DNA"/>
</dbReference>
<reference evidence="2 3" key="1">
    <citation type="submission" date="2016-02" db="EMBL/GenBank/DDBJ databases">
        <title>Biosynthesis of antibiotic leucinostatins and their inhibition on Phytophthora in bio-control Purpureocillium lilacinum.</title>
        <authorList>
            <person name="Wang G."/>
            <person name="Liu Z."/>
            <person name="Lin R."/>
            <person name="Li E."/>
            <person name="Mao Z."/>
            <person name="Ling J."/>
            <person name="Yin W."/>
            <person name="Xie B."/>
        </authorList>
    </citation>
    <scope>NUCLEOTIDE SEQUENCE [LARGE SCALE GENOMIC DNA]</scope>
    <source>
        <strain evidence="2">PLFJ-1</strain>
    </source>
</reference>
<feature type="region of interest" description="Disordered" evidence="1">
    <location>
        <begin position="44"/>
        <end position="197"/>
    </location>
</feature>
<feature type="compositionally biased region" description="Low complexity" evidence="1">
    <location>
        <begin position="80"/>
        <end position="91"/>
    </location>
</feature>
<dbReference type="AlphaFoldDB" id="A0A179HG71"/>
<accession>A0A179HG71</accession>
<feature type="compositionally biased region" description="Basic and acidic residues" evidence="1">
    <location>
        <begin position="54"/>
        <end position="64"/>
    </location>
</feature>
<evidence type="ECO:0000256" key="1">
    <source>
        <dbReference type="SAM" id="MobiDB-lite"/>
    </source>
</evidence>
<feature type="compositionally biased region" description="Polar residues" evidence="1">
    <location>
        <begin position="113"/>
        <end position="128"/>
    </location>
</feature>
<dbReference type="Proteomes" id="UP000078340">
    <property type="component" value="Unassembled WGS sequence"/>
</dbReference>
<sequence length="197" mass="21178">MSVGWPECSWAADHAKQSRSTGGAWLRTPRAMTKCLRAVELCSSPRSPRAKMNHGAESKIKDPAADAVETLPGGKSSVASSSPLRYYPSRSHGCHGSRGPGHDEHCPRERRSSWTSLSQAVPLSQARSATPERDTLAGHRGPIRATGVGKSATATDWPRSSDKHAGLPCGWLWHGGKPTQPASQACQARLDVDPRRE</sequence>
<feature type="region of interest" description="Disordered" evidence="1">
    <location>
        <begin position="1"/>
        <end position="25"/>
    </location>
</feature>
<evidence type="ECO:0000313" key="2">
    <source>
        <dbReference type="EMBL" id="OAQ88618.1"/>
    </source>
</evidence>
<evidence type="ECO:0000313" key="3">
    <source>
        <dbReference type="Proteomes" id="UP000078340"/>
    </source>
</evidence>
<name>A0A179HG71_PURLI</name>